<comment type="caution">
    <text evidence="1">The sequence shown here is derived from an EMBL/GenBank/DDBJ whole genome shotgun (WGS) entry which is preliminary data.</text>
</comment>
<dbReference type="InterPro" id="IPR017850">
    <property type="entry name" value="Alkaline_phosphatase_core_sf"/>
</dbReference>
<dbReference type="Proteomes" id="UP001165287">
    <property type="component" value="Unassembled WGS sequence"/>
</dbReference>
<name>A0ABS7UQD8_9BACI</name>
<dbReference type="Gene3D" id="3.40.720.10">
    <property type="entry name" value="Alkaline Phosphatase, subunit A"/>
    <property type="match status" value="1"/>
</dbReference>
<dbReference type="SUPFAM" id="SSF53649">
    <property type="entry name" value="Alkaline phosphatase-like"/>
    <property type="match status" value="1"/>
</dbReference>
<keyword evidence="2" id="KW-1185">Reference proteome</keyword>
<dbReference type="EMBL" id="JAIQUM010000016">
    <property type="protein sequence ID" value="MBZ5750510.1"/>
    <property type="molecule type" value="Genomic_DNA"/>
</dbReference>
<dbReference type="RefSeq" id="WP_224138708.1">
    <property type="nucleotide sequence ID" value="NZ_JAIQUM010000016.1"/>
</dbReference>
<proteinExistence type="predicted"/>
<evidence type="ECO:0000313" key="2">
    <source>
        <dbReference type="Proteomes" id="UP001165287"/>
    </source>
</evidence>
<sequence>MSIVRGRVTIEQSEKKHIIMLCVDTLMNITLQEALRNGKAPAFQFFIDNGYHIPNVVSPFPTMSVNVDSTLLTGVYSDQHKVPGLVWFNKKENRIIDYGGHVRELIKLGLKQAMEDIFYNLNHNHLSKKHKTIHEILMVQDIQTASINTLLYRGNQSVQITFPFLMSLVTGMRRKIFAYAPSVFSYGAMTKLNPSKRNSFFWQRYGFNDKFTAKEVKYLIERDLLPAFTIAYFPNLDQRIHKKGRMDSKGIEKVDKQLQTILNTYRSWEEALTNNIWIILGDNGQAWIDNNRNLALIDLRKLLHSYQIPKLKDGVTSSAQVILCVNERMSFIYSLDSKTVPLEEIAKILQKDERIDVIAWKKGNSVNVISGIQDGQLIFHPEGDLNDEYGQSWYIEGELELLGLSINENTVSYGAYPDALARLYTTFFSHEGDYLVVSAKPGYEFIGEGSPTHVGGASHGGLHEQDSLVSMIVTGTDTKPKNLRILDLKDWILSLI</sequence>
<accession>A0ABS7UQD8</accession>
<reference evidence="1" key="1">
    <citation type="submission" date="2024-05" db="EMBL/GenBank/DDBJ databases">
        <title>Metabacillus sp. nov., isolated from the rhizosphere soil of tomato plants.</title>
        <authorList>
            <person name="Ma R."/>
        </authorList>
    </citation>
    <scope>NUCLEOTIDE SEQUENCE</scope>
    <source>
        <strain evidence="1">DBTR6</strain>
    </source>
</reference>
<evidence type="ECO:0000313" key="1">
    <source>
        <dbReference type="EMBL" id="MBZ5750510.1"/>
    </source>
</evidence>
<dbReference type="Pfam" id="PF01663">
    <property type="entry name" value="Phosphodiest"/>
    <property type="match status" value="1"/>
</dbReference>
<gene>
    <name evidence="1" type="ORF">K9V48_09675</name>
</gene>
<organism evidence="1 2">
    <name type="scientific">Metabacillus rhizolycopersici</name>
    <dbReference type="NCBI Taxonomy" id="2875709"/>
    <lineage>
        <taxon>Bacteria</taxon>
        <taxon>Bacillati</taxon>
        <taxon>Bacillota</taxon>
        <taxon>Bacilli</taxon>
        <taxon>Bacillales</taxon>
        <taxon>Bacillaceae</taxon>
        <taxon>Metabacillus</taxon>
    </lineage>
</organism>
<dbReference type="InterPro" id="IPR002591">
    <property type="entry name" value="Phosphodiest/P_Trfase"/>
</dbReference>
<protein>
    <submittedName>
        <fullName evidence="1">Alkaline phosphatase family protein</fullName>
    </submittedName>
</protein>